<dbReference type="EMBL" id="MUJZ01067688">
    <property type="protein sequence ID" value="OTF70024.1"/>
    <property type="molecule type" value="Genomic_DNA"/>
</dbReference>
<evidence type="ECO:0000313" key="1">
    <source>
        <dbReference type="EMBL" id="OTF70024.1"/>
    </source>
</evidence>
<reference evidence="1 2" key="1">
    <citation type="submission" date="2017-03" db="EMBL/GenBank/DDBJ databases">
        <title>Genome Survey of Euroglyphus maynei.</title>
        <authorList>
            <person name="Arlian L.G."/>
            <person name="Morgan M.S."/>
            <person name="Rider S.D."/>
        </authorList>
    </citation>
    <scope>NUCLEOTIDE SEQUENCE [LARGE SCALE GENOMIC DNA]</scope>
    <source>
        <strain evidence="1">Arlian Lab</strain>
        <tissue evidence="1">Whole body</tissue>
    </source>
</reference>
<evidence type="ECO:0000313" key="2">
    <source>
        <dbReference type="Proteomes" id="UP000194236"/>
    </source>
</evidence>
<dbReference type="Proteomes" id="UP000194236">
    <property type="component" value="Unassembled WGS sequence"/>
</dbReference>
<sequence length="67" mass="7465">TISQKPKTRRVSPSPLVNNFLNQVANNQQVQNQMFKLATNPQVHSQLANAAFAAMEKPSLPPRPVNR</sequence>
<feature type="non-terminal residue" evidence="1">
    <location>
        <position position="1"/>
    </location>
</feature>
<keyword evidence="2" id="KW-1185">Reference proteome</keyword>
<comment type="caution">
    <text evidence="1">The sequence shown here is derived from an EMBL/GenBank/DDBJ whole genome shotgun (WGS) entry which is preliminary data.</text>
</comment>
<gene>
    <name evidence="1" type="ORF">BLA29_012056</name>
</gene>
<accession>A0A1Y3AQC2</accession>
<name>A0A1Y3AQC2_EURMA</name>
<proteinExistence type="predicted"/>
<dbReference type="AlphaFoldDB" id="A0A1Y3AQC2"/>
<protein>
    <submittedName>
        <fullName evidence="1">Uncharacterized protein</fullName>
    </submittedName>
</protein>
<organism evidence="1 2">
    <name type="scientific">Euroglyphus maynei</name>
    <name type="common">Mayne's house dust mite</name>
    <dbReference type="NCBI Taxonomy" id="6958"/>
    <lineage>
        <taxon>Eukaryota</taxon>
        <taxon>Metazoa</taxon>
        <taxon>Ecdysozoa</taxon>
        <taxon>Arthropoda</taxon>
        <taxon>Chelicerata</taxon>
        <taxon>Arachnida</taxon>
        <taxon>Acari</taxon>
        <taxon>Acariformes</taxon>
        <taxon>Sarcoptiformes</taxon>
        <taxon>Astigmata</taxon>
        <taxon>Psoroptidia</taxon>
        <taxon>Analgoidea</taxon>
        <taxon>Pyroglyphidae</taxon>
        <taxon>Pyroglyphinae</taxon>
        <taxon>Euroglyphus</taxon>
    </lineage>
</organism>